<proteinExistence type="inferred from homology"/>
<comment type="cofactor">
    <cofactor evidence="1 9">
        <name>Zn(2+)</name>
        <dbReference type="ChEBI" id="CHEBI:29105"/>
    </cofactor>
</comment>
<evidence type="ECO:0000256" key="4">
    <source>
        <dbReference type="ARBA" id="ARBA00022723"/>
    </source>
</evidence>
<dbReference type="InterPro" id="IPR018338">
    <property type="entry name" value="Carbonic_anhydrase_a-class_CS"/>
</dbReference>
<feature type="non-terminal residue" evidence="12">
    <location>
        <position position="515"/>
    </location>
</feature>
<dbReference type="PANTHER" id="PTHR18952">
    <property type="entry name" value="CARBONIC ANHYDRASE"/>
    <property type="match status" value="1"/>
</dbReference>
<feature type="domain" description="Alpha-carbonic anhydrase" evidence="11">
    <location>
        <begin position="228"/>
        <end position="489"/>
    </location>
</feature>
<feature type="compositionally biased region" description="Basic and acidic residues" evidence="10">
    <location>
        <begin position="125"/>
        <end position="135"/>
    </location>
</feature>
<keyword evidence="13" id="KW-1185">Reference proteome</keyword>
<evidence type="ECO:0000256" key="1">
    <source>
        <dbReference type="ARBA" id="ARBA00001947"/>
    </source>
</evidence>
<dbReference type="GO" id="GO:0004089">
    <property type="term" value="F:carbonate dehydratase activity"/>
    <property type="evidence" value="ECO:0007669"/>
    <property type="project" value="UniProtKB-UniRule"/>
</dbReference>
<dbReference type="InterPro" id="IPR036398">
    <property type="entry name" value="CA_dom_sf"/>
</dbReference>
<dbReference type="InterPro" id="IPR001148">
    <property type="entry name" value="CA_dom"/>
</dbReference>
<keyword evidence="4 9" id="KW-0479">Metal-binding</keyword>
<evidence type="ECO:0000256" key="9">
    <source>
        <dbReference type="RuleBase" id="RU367011"/>
    </source>
</evidence>
<keyword evidence="7" id="KW-0325">Glycoprotein</keyword>
<accession>A0A8J7TBQ7</accession>
<comment type="function">
    <text evidence="9">Reversible hydration of carbon dioxide.</text>
</comment>
<evidence type="ECO:0000256" key="10">
    <source>
        <dbReference type="SAM" id="MobiDB-lite"/>
    </source>
</evidence>
<feature type="compositionally biased region" description="Basic and acidic residues" evidence="10">
    <location>
        <begin position="210"/>
        <end position="228"/>
    </location>
</feature>
<gene>
    <name evidence="12" type="primary">Ca4_3</name>
    <name evidence="12" type="ORF">GTO95_0012522</name>
</gene>
<sequence length="515" mass="56603">MGNPCWSAPSSDVDPIPPAHSAGSSRETLPLLAGAGRARGMTPGTRAVWQQCQSAPGSVELIWIWSERVLLPPASLSLGPVTPRSTAGDVRRLREGAVRATLVPRDIAPSAFDVTPPPTVLNRAAQEKPSRKQRPDGGGGLGDVRQKAPYPGKESRPRRDPRRHTPAQTGARASVQGRARRANPRTWKEPASCPAVTRWRRMRVWRPTRPTREKPETATAERHADRPTPAEPPETEDDVVWAAKPIGKCDGQRQSPIDIVTANVTKNTSLTKFSFTGYNNRTKFRTIANNGHTVKVDLMEGVEIRGGGLSDTYVAQQFHLHWGNTSSGLGSEHTVDGRRYPMELHVVHLKKGYDLHQAQNDPEGIAVLGFLIEATNGTQTPESWRVLTSHLRNISEKDQSLDLSLRLSLNDLLSGVDRSKYYRYKGSLTTPNCAEAVVWMVFQQPLRLSRDLIDLFSTSLYRKTKAARLITNIYRTVQPLNGRTVEASSGVSLGPLSLTTTLPLALLLLAAPLWG</sequence>
<dbReference type="SUPFAM" id="SSF51069">
    <property type="entry name" value="Carbonic anhydrase"/>
    <property type="match status" value="1"/>
</dbReference>
<dbReference type="CDD" id="cd03117">
    <property type="entry name" value="alpha_CA_IV_XV_like"/>
    <property type="match status" value="1"/>
</dbReference>
<dbReference type="PROSITE" id="PS51144">
    <property type="entry name" value="ALPHA_CA_2"/>
    <property type="match status" value="1"/>
</dbReference>
<organism evidence="12 13">
    <name type="scientific">Atractosteus spatula</name>
    <name type="common">Alligator gar</name>
    <name type="synonym">Lepisosteus spatula</name>
    <dbReference type="NCBI Taxonomy" id="7917"/>
    <lineage>
        <taxon>Eukaryota</taxon>
        <taxon>Metazoa</taxon>
        <taxon>Chordata</taxon>
        <taxon>Craniata</taxon>
        <taxon>Vertebrata</taxon>
        <taxon>Euteleostomi</taxon>
        <taxon>Actinopterygii</taxon>
        <taxon>Neopterygii</taxon>
        <taxon>Holostei</taxon>
        <taxon>Semionotiformes</taxon>
        <taxon>Lepisosteidae</taxon>
        <taxon>Atractosteus</taxon>
    </lineage>
</organism>
<keyword evidence="8 9" id="KW-0456">Lyase</keyword>
<dbReference type="PROSITE" id="PS00162">
    <property type="entry name" value="ALPHA_CA_1"/>
    <property type="match status" value="1"/>
</dbReference>
<evidence type="ECO:0000256" key="3">
    <source>
        <dbReference type="ARBA" id="ARBA00012925"/>
    </source>
</evidence>
<keyword evidence="5" id="KW-0732">Signal</keyword>
<comment type="similarity">
    <text evidence="2 9">Belongs to the alpha-carbonic anhydrase family.</text>
</comment>
<evidence type="ECO:0000259" key="11">
    <source>
        <dbReference type="PROSITE" id="PS51144"/>
    </source>
</evidence>
<keyword evidence="6 9" id="KW-0862">Zinc</keyword>
<evidence type="ECO:0000256" key="7">
    <source>
        <dbReference type="ARBA" id="ARBA00023180"/>
    </source>
</evidence>
<dbReference type="AlphaFoldDB" id="A0A8J7TBQ7"/>
<dbReference type="GO" id="GO:0005886">
    <property type="term" value="C:plasma membrane"/>
    <property type="evidence" value="ECO:0007669"/>
    <property type="project" value="TreeGrafter"/>
</dbReference>
<dbReference type="SMART" id="SM01057">
    <property type="entry name" value="Carb_anhydrase"/>
    <property type="match status" value="1"/>
</dbReference>
<protein>
    <recommendedName>
        <fullName evidence="3 9">Carbonic anhydrase</fullName>
        <ecNumber evidence="3 9">4.2.1.1</ecNumber>
    </recommendedName>
</protein>
<dbReference type="EMBL" id="JAAWVO010032531">
    <property type="protein sequence ID" value="MBN3316916.1"/>
    <property type="molecule type" value="Genomic_DNA"/>
</dbReference>
<dbReference type="Pfam" id="PF00194">
    <property type="entry name" value="Carb_anhydrase"/>
    <property type="match status" value="1"/>
</dbReference>
<evidence type="ECO:0000256" key="5">
    <source>
        <dbReference type="ARBA" id="ARBA00022729"/>
    </source>
</evidence>
<evidence type="ECO:0000256" key="6">
    <source>
        <dbReference type="ARBA" id="ARBA00022833"/>
    </source>
</evidence>
<name>A0A8J7TBQ7_ATRSP</name>
<feature type="region of interest" description="Disordered" evidence="10">
    <location>
        <begin position="109"/>
        <end position="236"/>
    </location>
</feature>
<dbReference type="PANTHER" id="PTHR18952:SF200">
    <property type="entry name" value="CARBONIC ANHYDRASE"/>
    <property type="match status" value="1"/>
</dbReference>
<dbReference type="Gene3D" id="3.10.200.10">
    <property type="entry name" value="Alpha carbonic anhydrase"/>
    <property type="match status" value="1"/>
</dbReference>
<comment type="catalytic activity">
    <reaction evidence="9">
        <text>hydrogencarbonate + H(+) = CO2 + H2O</text>
        <dbReference type="Rhea" id="RHEA:10748"/>
        <dbReference type="ChEBI" id="CHEBI:15377"/>
        <dbReference type="ChEBI" id="CHEBI:15378"/>
        <dbReference type="ChEBI" id="CHEBI:16526"/>
        <dbReference type="ChEBI" id="CHEBI:17544"/>
        <dbReference type="EC" id="4.2.1.1"/>
    </reaction>
</comment>
<comment type="caution">
    <text evidence="12">The sequence shown here is derived from an EMBL/GenBank/DDBJ whole genome shotgun (WGS) entry which is preliminary data.</text>
</comment>
<dbReference type="EC" id="4.2.1.1" evidence="3 9"/>
<dbReference type="GO" id="GO:0008270">
    <property type="term" value="F:zinc ion binding"/>
    <property type="evidence" value="ECO:0007669"/>
    <property type="project" value="UniProtKB-UniRule"/>
</dbReference>
<evidence type="ECO:0000256" key="2">
    <source>
        <dbReference type="ARBA" id="ARBA00010718"/>
    </source>
</evidence>
<evidence type="ECO:0000313" key="12">
    <source>
        <dbReference type="EMBL" id="MBN3316916.1"/>
    </source>
</evidence>
<reference evidence="12" key="1">
    <citation type="journal article" date="2021" name="Cell">
        <title>Tracing the genetic footprints of vertebrate landing in non-teleost ray-finned fishes.</title>
        <authorList>
            <person name="Bi X."/>
            <person name="Wang K."/>
            <person name="Yang L."/>
            <person name="Pan H."/>
            <person name="Jiang H."/>
            <person name="Wei Q."/>
            <person name="Fang M."/>
            <person name="Yu H."/>
            <person name="Zhu C."/>
            <person name="Cai Y."/>
            <person name="He Y."/>
            <person name="Gan X."/>
            <person name="Zeng H."/>
            <person name="Yu D."/>
            <person name="Zhu Y."/>
            <person name="Jiang H."/>
            <person name="Qiu Q."/>
            <person name="Yang H."/>
            <person name="Zhang Y.E."/>
            <person name="Wang W."/>
            <person name="Zhu M."/>
            <person name="He S."/>
            <person name="Zhang G."/>
        </authorList>
    </citation>
    <scope>NUCLEOTIDE SEQUENCE</scope>
    <source>
        <strain evidence="12">Allg_001</strain>
    </source>
</reference>
<evidence type="ECO:0000313" key="13">
    <source>
        <dbReference type="Proteomes" id="UP000736164"/>
    </source>
</evidence>
<feature type="region of interest" description="Disordered" evidence="10">
    <location>
        <begin position="1"/>
        <end position="27"/>
    </location>
</feature>
<dbReference type="Proteomes" id="UP000736164">
    <property type="component" value="Unassembled WGS sequence"/>
</dbReference>
<evidence type="ECO:0000256" key="8">
    <source>
        <dbReference type="ARBA" id="ARBA00023239"/>
    </source>
</evidence>
<dbReference type="FunFam" id="3.10.200.10:FF:000003">
    <property type="entry name" value="Carbonic anhydrase 12"/>
    <property type="match status" value="1"/>
</dbReference>
<dbReference type="InterPro" id="IPR023561">
    <property type="entry name" value="Carbonic_anhydrase_a-class"/>
</dbReference>
<feature type="non-terminal residue" evidence="12">
    <location>
        <position position="1"/>
    </location>
</feature>
<dbReference type="InterPro" id="IPR041874">
    <property type="entry name" value="CA4/CA15"/>
</dbReference>